<gene>
    <name evidence="3" type="ORF">H2201_001737</name>
</gene>
<sequence>MVNPFYPSVSRPGHGTITLTLLHHSTPVLQTLSYQYPLKLIAPSAIALPSTSSSVSEIPPYPTFVHSVFLLTYGGGLVAGDTVELNLNLDRSTRLLLLTQGSTKIFKSPSLDITSGQRMYASLASGSGLCYLPDPVQPFARSCFEQVQVYELKGADASMCVLDWVCEGRTARGEKWDCWRYRSKNEVYSTQERRGRRLLLRDNVMLDESGKMKIGLMGRMDGLGVFGTLILHGPLFEHLGKYFMDEFDRLPRIGARKWDEGFEEKGFESGESSRKTRQEQESRDGLLWTAATVRSFVVVKFGARQVEGARRWLSHMLKSEGSVEKGFGERALFCLG</sequence>
<dbReference type="InterPro" id="IPR002669">
    <property type="entry name" value="UreD"/>
</dbReference>
<evidence type="ECO:0008006" key="5">
    <source>
        <dbReference type="Google" id="ProtNLM"/>
    </source>
</evidence>
<evidence type="ECO:0000256" key="1">
    <source>
        <dbReference type="ARBA" id="ARBA00007177"/>
    </source>
</evidence>
<keyword evidence="2" id="KW-0143">Chaperone</keyword>
<evidence type="ECO:0000256" key="2">
    <source>
        <dbReference type="ARBA" id="ARBA00023186"/>
    </source>
</evidence>
<dbReference type="PANTHER" id="PTHR33643">
    <property type="entry name" value="UREASE ACCESSORY PROTEIN D"/>
    <property type="match status" value="1"/>
</dbReference>
<comment type="caution">
    <text evidence="3">The sequence shown here is derived from an EMBL/GenBank/DDBJ whole genome shotgun (WGS) entry which is preliminary data.</text>
</comment>
<dbReference type="Pfam" id="PF01774">
    <property type="entry name" value="UreD"/>
    <property type="match status" value="1"/>
</dbReference>
<dbReference type="Proteomes" id="UP001172684">
    <property type="component" value="Unassembled WGS sequence"/>
</dbReference>
<name>A0ABQ9P1S3_9PEZI</name>
<organism evidence="3 4">
    <name type="scientific">Coniosporium apollinis</name>
    <dbReference type="NCBI Taxonomy" id="61459"/>
    <lineage>
        <taxon>Eukaryota</taxon>
        <taxon>Fungi</taxon>
        <taxon>Dikarya</taxon>
        <taxon>Ascomycota</taxon>
        <taxon>Pezizomycotina</taxon>
        <taxon>Dothideomycetes</taxon>
        <taxon>Dothideomycetes incertae sedis</taxon>
        <taxon>Coniosporium</taxon>
    </lineage>
</organism>
<keyword evidence="4" id="KW-1185">Reference proteome</keyword>
<comment type="similarity">
    <text evidence="1">Belongs to the UreD family.</text>
</comment>
<dbReference type="EMBL" id="JAPDRL010000008">
    <property type="protein sequence ID" value="KAJ9668307.1"/>
    <property type="molecule type" value="Genomic_DNA"/>
</dbReference>
<evidence type="ECO:0000313" key="3">
    <source>
        <dbReference type="EMBL" id="KAJ9668307.1"/>
    </source>
</evidence>
<dbReference type="PANTHER" id="PTHR33643:SF1">
    <property type="entry name" value="UREASE ACCESSORY PROTEIN D"/>
    <property type="match status" value="1"/>
</dbReference>
<dbReference type="HAMAP" id="MF_01384">
    <property type="entry name" value="UreD"/>
    <property type="match status" value="1"/>
</dbReference>
<reference evidence="3" key="1">
    <citation type="submission" date="2022-10" db="EMBL/GenBank/DDBJ databases">
        <title>Culturing micro-colonial fungi from biological soil crusts in the Mojave desert and describing Neophaeococcomyces mojavensis, and introducing the new genera and species Taxawa tesnikishii.</title>
        <authorList>
            <person name="Kurbessoian T."/>
            <person name="Stajich J.E."/>
        </authorList>
    </citation>
    <scope>NUCLEOTIDE SEQUENCE</scope>
    <source>
        <strain evidence="3">TK_1</strain>
    </source>
</reference>
<protein>
    <recommendedName>
        <fullName evidence="5">Urease accessory protein</fullName>
    </recommendedName>
</protein>
<proteinExistence type="inferred from homology"/>
<accession>A0ABQ9P1S3</accession>
<evidence type="ECO:0000313" key="4">
    <source>
        <dbReference type="Proteomes" id="UP001172684"/>
    </source>
</evidence>